<evidence type="ECO:0000256" key="2">
    <source>
        <dbReference type="ARBA" id="ARBA00022448"/>
    </source>
</evidence>
<feature type="transmembrane region" description="Helical" evidence="9">
    <location>
        <begin position="559"/>
        <end position="579"/>
    </location>
</feature>
<dbReference type="FunCoup" id="A0A7I4FW02">
    <property type="interactions" value="392"/>
</dbReference>
<dbReference type="Gramene" id="Pp3c9_2210V3.2">
    <property type="protein sequence ID" value="Pp3c9_2210V3.2"/>
    <property type="gene ID" value="Pp3c9_2210"/>
</dbReference>
<reference evidence="11 12" key="2">
    <citation type="journal article" date="2018" name="Plant J.">
        <title>The Physcomitrella patens chromosome-scale assembly reveals moss genome structure and evolution.</title>
        <authorList>
            <person name="Lang D."/>
            <person name="Ullrich K.K."/>
            <person name="Murat F."/>
            <person name="Fuchs J."/>
            <person name="Jenkins J."/>
            <person name="Haas F.B."/>
            <person name="Piednoel M."/>
            <person name="Gundlach H."/>
            <person name="Van Bel M."/>
            <person name="Meyberg R."/>
            <person name="Vives C."/>
            <person name="Morata J."/>
            <person name="Symeonidi A."/>
            <person name="Hiss M."/>
            <person name="Muchero W."/>
            <person name="Kamisugi Y."/>
            <person name="Saleh O."/>
            <person name="Blanc G."/>
            <person name="Decker E.L."/>
            <person name="van Gessel N."/>
            <person name="Grimwood J."/>
            <person name="Hayes R.D."/>
            <person name="Graham S.W."/>
            <person name="Gunter L.E."/>
            <person name="McDaniel S.F."/>
            <person name="Hoernstein S.N.W."/>
            <person name="Larsson A."/>
            <person name="Li F.W."/>
            <person name="Perroud P.F."/>
            <person name="Phillips J."/>
            <person name="Ranjan P."/>
            <person name="Rokshar D.S."/>
            <person name="Rothfels C.J."/>
            <person name="Schneider L."/>
            <person name="Shu S."/>
            <person name="Stevenson D.W."/>
            <person name="Thummler F."/>
            <person name="Tillich M."/>
            <person name="Villarreal Aguilar J.C."/>
            <person name="Widiez T."/>
            <person name="Wong G.K."/>
            <person name="Wymore A."/>
            <person name="Zhang Y."/>
            <person name="Zimmer A.D."/>
            <person name="Quatrano R.S."/>
            <person name="Mayer K.F.X."/>
            <person name="Goodstein D."/>
            <person name="Casacuberta J.M."/>
            <person name="Vandepoele K."/>
            <person name="Reski R."/>
            <person name="Cuming A.C."/>
            <person name="Tuskan G.A."/>
            <person name="Maumus F."/>
            <person name="Salse J."/>
            <person name="Schmutz J."/>
            <person name="Rensing S.A."/>
        </authorList>
    </citation>
    <scope>NUCLEOTIDE SEQUENCE [LARGE SCALE GENOMIC DNA]</scope>
    <source>
        <strain evidence="11 12">cv. Gransden 2004</strain>
    </source>
</reference>
<evidence type="ECO:0000313" key="11">
    <source>
        <dbReference type="EnsemblPlants" id="Pp3c9_2210V3.2"/>
    </source>
</evidence>
<feature type="transmembrane region" description="Helical" evidence="9">
    <location>
        <begin position="182"/>
        <end position="204"/>
    </location>
</feature>
<dbReference type="EnsemblPlants" id="Pp3c9_2210V3.4">
    <property type="protein sequence ID" value="Pp3c9_2210V3.4"/>
    <property type="gene ID" value="Pp3c9_2210"/>
</dbReference>
<name>A0A7I4FW02_PHYPA</name>
<evidence type="ECO:0000256" key="9">
    <source>
        <dbReference type="SAM" id="Phobius"/>
    </source>
</evidence>
<feature type="transmembrane region" description="Helical" evidence="9">
    <location>
        <begin position="216"/>
        <end position="235"/>
    </location>
</feature>
<feature type="transmembrane region" description="Helical" evidence="9">
    <location>
        <begin position="143"/>
        <end position="162"/>
    </location>
</feature>
<evidence type="ECO:0000313" key="12">
    <source>
        <dbReference type="Proteomes" id="UP000006727"/>
    </source>
</evidence>
<dbReference type="OMA" id="VKQPIDM"/>
<feature type="transmembrane region" description="Helical" evidence="9">
    <location>
        <begin position="421"/>
        <end position="439"/>
    </location>
</feature>
<feature type="transmembrane region" description="Helical" evidence="9">
    <location>
        <begin position="111"/>
        <end position="131"/>
    </location>
</feature>
<feature type="transmembrane region" description="Helical" evidence="9">
    <location>
        <begin position="591"/>
        <end position="610"/>
    </location>
</feature>
<keyword evidence="7" id="KW-0739">Sodium transport</keyword>
<dbReference type="GO" id="GO:0006812">
    <property type="term" value="P:monoatomic cation transport"/>
    <property type="evidence" value="ECO:0000318"/>
    <property type="project" value="GO_Central"/>
</dbReference>
<dbReference type="Gramene" id="Pp3c9_2210V3.4">
    <property type="protein sequence ID" value="Pp3c9_2210V3.4"/>
    <property type="gene ID" value="Pp3c9_2210"/>
</dbReference>
<dbReference type="InterPro" id="IPR044880">
    <property type="entry name" value="NCX_ion-bd_dom_sf"/>
</dbReference>
<proteinExistence type="inferred from homology"/>
<keyword evidence="6 9" id="KW-0472">Membrane</keyword>
<dbReference type="Gene3D" id="1.20.1420.30">
    <property type="entry name" value="NCX, central ion-binding region"/>
    <property type="match status" value="2"/>
</dbReference>
<feature type="transmembrane region" description="Helical" evidence="9">
    <location>
        <begin position="451"/>
        <end position="470"/>
    </location>
</feature>
<dbReference type="OrthoDB" id="407410at2759"/>
<dbReference type="RefSeq" id="XP_024385580.1">
    <property type="nucleotide sequence ID" value="XM_024529812.2"/>
</dbReference>
<dbReference type="InterPro" id="IPR004837">
    <property type="entry name" value="NaCa_Exmemb"/>
</dbReference>
<feature type="transmembrane region" description="Helical" evidence="9">
    <location>
        <begin position="241"/>
        <end position="261"/>
    </location>
</feature>
<protein>
    <recommendedName>
        <fullName evidence="10">Sodium/calcium exchanger membrane region domain-containing protein</fullName>
    </recommendedName>
</protein>
<gene>
    <name evidence="11" type="primary">LOC112287112</name>
</gene>
<keyword evidence="7" id="KW-0406">Ion transport</keyword>
<dbReference type="Pfam" id="PF01699">
    <property type="entry name" value="Na_Ca_ex"/>
    <property type="match status" value="2"/>
</dbReference>
<dbReference type="PANTHER" id="PTHR12266:SF33">
    <property type="entry name" value="CATION_CALCIUM EXCHANGER 5"/>
    <property type="match status" value="1"/>
</dbReference>
<feature type="transmembrane region" description="Helical" evidence="9">
    <location>
        <begin position="476"/>
        <end position="497"/>
    </location>
</feature>
<evidence type="ECO:0000256" key="1">
    <source>
        <dbReference type="ARBA" id="ARBA00004141"/>
    </source>
</evidence>
<dbReference type="KEGG" id="ppp:112287112"/>
<evidence type="ECO:0000256" key="3">
    <source>
        <dbReference type="ARBA" id="ARBA00022692"/>
    </source>
</evidence>
<dbReference type="GeneID" id="112287112"/>
<dbReference type="GO" id="GO:0008324">
    <property type="term" value="F:monoatomic cation transmembrane transporter activity"/>
    <property type="evidence" value="ECO:0000318"/>
    <property type="project" value="GO_Central"/>
</dbReference>
<reference evidence="11 12" key="1">
    <citation type="journal article" date="2008" name="Science">
        <title>The Physcomitrella genome reveals evolutionary insights into the conquest of land by plants.</title>
        <authorList>
            <person name="Rensing S."/>
            <person name="Lang D."/>
            <person name="Zimmer A."/>
            <person name="Terry A."/>
            <person name="Salamov A."/>
            <person name="Shapiro H."/>
            <person name="Nishiyama T."/>
            <person name="Perroud P.-F."/>
            <person name="Lindquist E."/>
            <person name="Kamisugi Y."/>
            <person name="Tanahashi T."/>
            <person name="Sakakibara K."/>
            <person name="Fujita T."/>
            <person name="Oishi K."/>
            <person name="Shin-I T."/>
            <person name="Kuroki Y."/>
            <person name="Toyoda A."/>
            <person name="Suzuki Y."/>
            <person name="Hashimoto A."/>
            <person name="Yamaguchi K."/>
            <person name="Sugano A."/>
            <person name="Kohara Y."/>
            <person name="Fujiyama A."/>
            <person name="Anterola A."/>
            <person name="Aoki S."/>
            <person name="Ashton N."/>
            <person name="Barbazuk W.B."/>
            <person name="Barker E."/>
            <person name="Bennetzen J."/>
            <person name="Bezanilla M."/>
            <person name="Blankenship R."/>
            <person name="Cho S.H."/>
            <person name="Dutcher S."/>
            <person name="Estelle M."/>
            <person name="Fawcett J.A."/>
            <person name="Gundlach H."/>
            <person name="Hanada K."/>
            <person name="Heyl A."/>
            <person name="Hicks K.A."/>
            <person name="Hugh J."/>
            <person name="Lohr M."/>
            <person name="Mayer K."/>
            <person name="Melkozernov A."/>
            <person name="Murata T."/>
            <person name="Nelson D."/>
            <person name="Pils B."/>
            <person name="Prigge M."/>
            <person name="Reiss B."/>
            <person name="Renner T."/>
            <person name="Rombauts S."/>
            <person name="Rushton P."/>
            <person name="Sanderfoot A."/>
            <person name="Schween G."/>
            <person name="Shiu S.-H."/>
            <person name="Stueber K."/>
            <person name="Theodoulou F.L."/>
            <person name="Tu H."/>
            <person name="Van de Peer Y."/>
            <person name="Verrier P.J."/>
            <person name="Waters E."/>
            <person name="Wood A."/>
            <person name="Yang L."/>
            <person name="Cove D."/>
            <person name="Cuming A."/>
            <person name="Hasebe M."/>
            <person name="Lucas S."/>
            <person name="Mishler D.B."/>
            <person name="Reski R."/>
            <person name="Grigoriev I."/>
            <person name="Quatrano R.S."/>
            <person name="Boore J.L."/>
        </authorList>
    </citation>
    <scope>NUCLEOTIDE SEQUENCE [LARGE SCALE GENOMIC DNA]</scope>
    <source>
        <strain evidence="11 12">cv. Gransden 2004</strain>
    </source>
</reference>
<feature type="domain" description="Sodium/calcium exchanger membrane region" evidence="10">
    <location>
        <begin position="455"/>
        <end position="604"/>
    </location>
</feature>
<keyword evidence="4 9" id="KW-1133">Transmembrane helix</keyword>
<dbReference type="EnsemblPlants" id="Pp3c9_2210V3.2">
    <property type="protein sequence ID" value="Pp3c9_2210V3.2"/>
    <property type="gene ID" value="Pp3c9_2210"/>
</dbReference>
<evidence type="ECO:0000256" key="7">
    <source>
        <dbReference type="ARBA" id="ARBA00023201"/>
    </source>
</evidence>
<organism evidence="11 12">
    <name type="scientific">Physcomitrium patens</name>
    <name type="common">Spreading-leaved earth moss</name>
    <name type="synonym">Physcomitrella patens</name>
    <dbReference type="NCBI Taxonomy" id="3218"/>
    <lineage>
        <taxon>Eukaryota</taxon>
        <taxon>Viridiplantae</taxon>
        <taxon>Streptophyta</taxon>
        <taxon>Embryophyta</taxon>
        <taxon>Bryophyta</taxon>
        <taxon>Bryophytina</taxon>
        <taxon>Bryopsida</taxon>
        <taxon>Funariidae</taxon>
        <taxon>Funariales</taxon>
        <taxon>Funariaceae</taxon>
        <taxon>Physcomitrium</taxon>
    </lineage>
</organism>
<keyword evidence="5" id="KW-0915">Sodium</keyword>
<feature type="transmembrane region" description="Helical" evidence="9">
    <location>
        <begin position="518"/>
        <end position="539"/>
    </location>
</feature>
<feature type="transmembrane region" description="Helical" evidence="9">
    <location>
        <begin position="12"/>
        <end position="34"/>
    </location>
</feature>
<keyword evidence="2" id="KW-0813">Transport</keyword>
<sequence length="616" mass="66816">MGATARSSPLALRFMVKGIGIVLFFALVSVYSWWIQGLNEWDGNRHRELLEVVGEEAEVARNGTGRQCVNVEKESPLLQCEMARMYCAEESGQSMVNYLVLHYCQMGGVKWISVPVLVTVLVLAFYILAETAENYFSPVVRRLVEMLGMTPSMGGVTLLALGNGAPDIFASLAAIGGGNSRIGFGAILSAGTFVSAFVVGSVALAAAPFSVRPMPFVRDLTFYFGAVCLLFIIYLKGEIVFWQAVGMVSFYVVFVVVVLCTDKQEVESVSKIDEVLEGATDMDPERVLKKNASLKESNDSSKVPGMDDTPDEVDVVVDISSFKIGEPVKMQAEPEEKCWDQLFGPAGRFAEILKTEEVIMLLHTPTTALLKSTIPEIEPAKWSRNYGTANVVLCPLLILYMFTSFISLNRHIVFLSPSLRLPIWLLILLQGSFMGAAYYLAVKRPPTSGQFVVVTVAFIMSVFWISVIAGELLGCLVTLGIILGVSPALLGLTVLAWGNSIGDLVADVAVARVGQPAMAVAGCFAGPMFNMLVGLGSALCLRTAKEFPVGYQLDHHPGILVAFGFLTLNLLGTLIVVSSSKFQLTRFWGKCLISWYILFMVVSVVVAQLVSVGSLN</sequence>
<keyword evidence="3 9" id="KW-0812">Transmembrane</keyword>
<evidence type="ECO:0000259" key="10">
    <source>
        <dbReference type="Pfam" id="PF01699"/>
    </source>
</evidence>
<feature type="domain" description="Sodium/calcium exchanger membrane region" evidence="10">
    <location>
        <begin position="119"/>
        <end position="259"/>
    </location>
</feature>
<evidence type="ECO:0000256" key="6">
    <source>
        <dbReference type="ARBA" id="ARBA00023136"/>
    </source>
</evidence>
<evidence type="ECO:0000256" key="8">
    <source>
        <dbReference type="ARBA" id="ARBA00038187"/>
    </source>
</evidence>
<dbReference type="InterPro" id="IPR051359">
    <property type="entry name" value="CaCA_antiporter"/>
</dbReference>
<evidence type="ECO:0000256" key="4">
    <source>
        <dbReference type="ARBA" id="ARBA00022989"/>
    </source>
</evidence>
<dbReference type="GO" id="GO:0015079">
    <property type="term" value="F:potassium ion transmembrane transporter activity"/>
    <property type="evidence" value="ECO:0007669"/>
    <property type="project" value="EnsemblPlants"/>
</dbReference>
<accession>A0A7I4FW02</accession>
<feature type="transmembrane region" description="Helical" evidence="9">
    <location>
        <begin position="391"/>
        <end position="409"/>
    </location>
</feature>
<dbReference type="GO" id="GO:0034399">
    <property type="term" value="C:nuclear periphery"/>
    <property type="evidence" value="ECO:0007669"/>
    <property type="project" value="EnsemblPlants"/>
</dbReference>
<keyword evidence="12" id="KW-1185">Reference proteome</keyword>
<dbReference type="PANTHER" id="PTHR12266">
    <property type="entry name" value="NA+/CA2+ K+ INDEPENDENT EXCHANGER"/>
    <property type="match status" value="1"/>
</dbReference>
<dbReference type="GO" id="GO:0015081">
    <property type="term" value="F:sodium ion transmembrane transporter activity"/>
    <property type="evidence" value="ECO:0007669"/>
    <property type="project" value="EnsemblPlants"/>
</dbReference>
<comment type="similarity">
    <text evidence="8">Belongs to the Ca(2+):cation antiporter (CaCA) (TC 2.A.19) family. Cation/calcium exchanger (CCX) subfamily.</text>
</comment>
<reference evidence="11" key="3">
    <citation type="submission" date="2020-12" db="UniProtKB">
        <authorList>
            <consortium name="EnsemblPlants"/>
        </authorList>
    </citation>
    <scope>IDENTIFICATION</scope>
</reference>
<comment type="subcellular location">
    <subcellularLocation>
        <location evidence="1">Membrane</location>
        <topology evidence="1">Multi-pass membrane protein</topology>
    </subcellularLocation>
</comment>
<dbReference type="GO" id="GO:0016020">
    <property type="term" value="C:membrane"/>
    <property type="evidence" value="ECO:0000318"/>
    <property type="project" value="GO_Central"/>
</dbReference>
<dbReference type="GO" id="GO:0005886">
    <property type="term" value="C:plasma membrane"/>
    <property type="evidence" value="ECO:0007669"/>
    <property type="project" value="EnsemblPlants"/>
</dbReference>
<evidence type="ECO:0000256" key="5">
    <source>
        <dbReference type="ARBA" id="ARBA00023053"/>
    </source>
</evidence>
<dbReference type="AlphaFoldDB" id="A0A7I4FW02"/>
<dbReference type="EMBL" id="ABEU02000009">
    <property type="status" value="NOT_ANNOTATED_CDS"/>
    <property type="molecule type" value="Genomic_DNA"/>
</dbReference>
<dbReference type="Proteomes" id="UP000006727">
    <property type="component" value="Chromosome 9"/>
</dbReference>